<dbReference type="AlphaFoldDB" id="A0A840WGY5"/>
<dbReference type="EMBL" id="JACIJS010000001">
    <property type="protein sequence ID" value="MBB5514378.1"/>
    <property type="molecule type" value="Genomic_DNA"/>
</dbReference>
<dbReference type="PANTHER" id="PTHR23417:SF14">
    <property type="entry name" value="PENTACOTRIPEPTIDE-REPEAT REGION OF PRORP DOMAIN-CONTAINING PROTEIN"/>
    <property type="match status" value="1"/>
</dbReference>
<comment type="caution">
    <text evidence="7">Lacks conserved residue(s) required for the propagation of feature annotation.</text>
</comment>
<name>A0A840WGY5_9RHOB</name>
<dbReference type="Gene3D" id="3.40.50.150">
    <property type="entry name" value="Vaccinia Virus protein VP39"/>
    <property type="match status" value="1"/>
</dbReference>
<feature type="binding site" evidence="7">
    <location>
        <position position="150"/>
    </location>
    <ligand>
        <name>substrate</name>
    </ligand>
</feature>
<dbReference type="Proteomes" id="UP000553766">
    <property type="component" value="Unassembled WGS sequence"/>
</dbReference>
<evidence type="ECO:0000256" key="4">
    <source>
        <dbReference type="ARBA" id="ARBA00022679"/>
    </source>
</evidence>
<feature type="binding site" evidence="7">
    <location>
        <position position="146"/>
    </location>
    <ligand>
        <name>S-adenosyl-L-methionine</name>
        <dbReference type="ChEBI" id="CHEBI:59789"/>
    </ligand>
</feature>
<proteinExistence type="inferred from homology"/>
<feature type="binding site" evidence="7">
    <location>
        <position position="97"/>
    </location>
    <ligand>
        <name>S-adenosyl-L-methionine</name>
        <dbReference type="ChEBI" id="CHEBI:59789"/>
    </ligand>
</feature>
<evidence type="ECO:0000313" key="8">
    <source>
        <dbReference type="EMBL" id="MBB5514378.1"/>
    </source>
</evidence>
<dbReference type="UniPathway" id="UPA00989"/>
<comment type="function">
    <text evidence="2 7">Catalyzes the formation of N(7)-methylguanine at position 46 (m7G46) in tRNA.</text>
</comment>
<dbReference type="InterPro" id="IPR055361">
    <property type="entry name" value="tRNA_methyltr_TrmB_bact"/>
</dbReference>
<keyword evidence="4 7" id="KW-0808">Transferase</keyword>
<dbReference type="SUPFAM" id="SSF53335">
    <property type="entry name" value="S-adenosyl-L-methionine-dependent methyltransferases"/>
    <property type="match status" value="1"/>
</dbReference>
<comment type="pathway">
    <text evidence="7">tRNA modification; N(7)-methylguanine-tRNA biosynthesis.</text>
</comment>
<dbReference type="CDD" id="cd02440">
    <property type="entry name" value="AdoMet_MTases"/>
    <property type="match status" value="1"/>
</dbReference>
<organism evidence="8 9">
    <name type="scientific">Rubricella aquisinus</name>
    <dbReference type="NCBI Taxonomy" id="2028108"/>
    <lineage>
        <taxon>Bacteria</taxon>
        <taxon>Pseudomonadati</taxon>
        <taxon>Pseudomonadota</taxon>
        <taxon>Alphaproteobacteria</taxon>
        <taxon>Rhodobacterales</taxon>
        <taxon>Paracoccaceae</taxon>
        <taxon>Rubricella</taxon>
    </lineage>
</organism>
<feature type="binding site" evidence="7">
    <location>
        <position position="182"/>
    </location>
    <ligand>
        <name>substrate</name>
    </ligand>
</feature>
<gene>
    <name evidence="7" type="primary">trmB</name>
    <name evidence="8" type="ORF">FHS89_000376</name>
</gene>
<evidence type="ECO:0000256" key="7">
    <source>
        <dbReference type="HAMAP-Rule" id="MF_01057"/>
    </source>
</evidence>
<keyword evidence="9" id="KW-1185">Reference proteome</keyword>
<accession>A0A840WGY5</accession>
<evidence type="ECO:0000256" key="1">
    <source>
        <dbReference type="ARBA" id="ARBA00000142"/>
    </source>
</evidence>
<dbReference type="GO" id="GO:0008176">
    <property type="term" value="F:tRNA (guanine(46)-N7)-methyltransferase activity"/>
    <property type="evidence" value="ECO:0007669"/>
    <property type="project" value="UniProtKB-UniRule"/>
</dbReference>
<dbReference type="RefSeq" id="WP_184007882.1">
    <property type="nucleotide sequence ID" value="NZ_JACIJS010000001.1"/>
</dbReference>
<feature type="binding site" evidence="7">
    <location>
        <begin position="220"/>
        <end position="223"/>
    </location>
    <ligand>
        <name>substrate</name>
    </ligand>
</feature>
<evidence type="ECO:0000256" key="5">
    <source>
        <dbReference type="ARBA" id="ARBA00022691"/>
    </source>
</evidence>
<comment type="caution">
    <text evidence="8">The sequence shown here is derived from an EMBL/GenBank/DDBJ whole genome shotgun (WGS) entry which is preliminary data.</text>
</comment>
<keyword evidence="3 7" id="KW-0489">Methyltransferase</keyword>
<dbReference type="GO" id="GO:0043527">
    <property type="term" value="C:tRNA methyltransferase complex"/>
    <property type="evidence" value="ECO:0007669"/>
    <property type="project" value="TreeGrafter"/>
</dbReference>
<sequence length="241" mass="27586">MSDTSDTHPTGAPWRNFYGRRFGKTLRGRQADLLEHFLPTISPKGVSWEENPDRTPIDMAALFGRDCPVWLEVGFGAGEHMVAQAQANPGVGIIGCEPYVNGVAACLSKVEREQVDNIRVLAGDARDMLDVIPEATLDRAFLLYPDPWPKARHHRRRFVIEENLRPLARAMKPGTRFHVATDIEDYVRQTLEVIHQMPEFAWTADSAADWRQPWSDWHRTRYEAKALREGRTPHYLTFVRV</sequence>
<protein>
    <recommendedName>
        <fullName evidence="7">tRNA (guanine-N(7)-)-methyltransferase</fullName>
        <ecNumber evidence="7">2.1.1.33</ecNumber>
    </recommendedName>
    <alternativeName>
        <fullName evidence="7">tRNA (guanine(46)-N(7))-methyltransferase</fullName>
    </alternativeName>
    <alternativeName>
        <fullName evidence="7">tRNA(m7G46)-methyltransferase</fullName>
    </alternativeName>
</protein>
<dbReference type="Pfam" id="PF02390">
    <property type="entry name" value="Methyltransf_4"/>
    <property type="match status" value="1"/>
</dbReference>
<dbReference type="InterPro" id="IPR003358">
    <property type="entry name" value="tRNA_(Gua-N-7)_MeTrfase_Trmb"/>
</dbReference>
<evidence type="ECO:0000256" key="6">
    <source>
        <dbReference type="ARBA" id="ARBA00022694"/>
    </source>
</evidence>
<dbReference type="PROSITE" id="PS51625">
    <property type="entry name" value="SAM_MT_TRMB"/>
    <property type="match status" value="1"/>
</dbReference>
<dbReference type="PANTHER" id="PTHR23417">
    <property type="entry name" value="3-DEOXY-D-MANNO-OCTULOSONIC-ACID TRANSFERASE/TRNA GUANINE-N 7 - -METHYLTRANSFERASE"/>
    <property type="match status" value="1"/>
</dbReference>
<evidence type="ECO:0000256" key="2">
    <source>
        <dbReference type="ARBA" id="ARBA00003015"/>
    </source>
</evidence>
<dbReference type="InterPro" id="IPR029063">
    <property type="entry name" value="SAM-dependent_MTases_sf"/>
</dbReference>
<evidence type="ECO:0000256" key="3">
    <source>
        <dbReference type="ARBA" id="ARBA00022603"/>
    </source>
</evidence>
<keyword evidence="6 7" id="KW-0819">tRNA processing</keyword>
<dbReference type="HAMAP" id="MF_01057">
    <property type="entry name" value="tRNA_methyltr_TrmB"/>
    <property type="match status" value="1"/>
</dbReference>
<keyword evidence="5 7" id="KW-0949">S-adenosyl-L-methionine</keyword>
<feature type="binding site" evidence="7">
    <location>
        <position position="72"/>
    </location>
    <ligand>
        <name>S-adenosyl-L-methionine</name>
        <dbReference type="ChEBI" id="CHEBI:59789"/>
    </ligand>
</feature>
<dbReference type="EC" id="2.1.1.33" evidence="7"/>
<reference evidence="8 9" key="1">
    <citation type="submission" date="2020-08" db="EMBL/GenBank/DDBJ databases">
        <title>Genomic Encyclopedia of Type Strains, Phase IV (KMG-IV): sequencing the most valuable type-strain genomes for metagenomic binning, comparative biology and taxonomic classification.</title>
        <authorList>
            <person name="Goeker M."/>
        </authorList>
    </citation>
    <scope>NUCLEOTIDE SEQUENCE [LARGE SCALE GENOMIC DNA]</scope>
    <source>
        <strain evidence="8 9">DSM 103377</strain>
    </source>
</reference>
<comment type="similarity">
    <text evidence="7">Belongs to the class I-like SAM-binding methyltransferase superfamily. TrmB family.</text>
</comment>
<comment type="catalytic activity">
    <reaction evidence="1 7">
        <text>guanosine(46) in tRNA + S-adenosyl-L-methionine = N(7)-methylguanosine(46) in tRNA + S-adenosyl-L-homocysteine</text>
        <dbReference type="Rhea" id="RHEA:42708"/>
        <dbReference type="Rhea" id="RHEA-COMP:10188"/>
        <dbReference type="Rhea" id="RHEA-COMP:10189"/>
        <dbReference type="ChEBI" id="CHEBI:57856"/>
        <dbReference type="ChEBI" id="CHEBI:59789"/>
        <dbReference type="ChEBI" id="CHEBI:74269"/>
        <dbReference type="ChEBI" id="CHEBI:74480"/>
        <dbReference type="EC" id="2.1.1.33"/>
    </reaction>
</comment>
<evidence type="ECO:0000313" key="9">
    <source>
        <dbReference type="Proteomes" id="UP000553766"/>
    </source>
</evidence>
<feature type="binding site" evidence="7">
    <location>
        <position position="124"/>
    </location>
    <ligand>
        <name>S-adenosyl-L-methionine</name>
        <dbReference type="ChEBI" id="CHEBI:59789"/>
    </ligand>
</feature>
<dbReference type="NCBIfam" id="TIGR00091">
    <property type="entry name" value="tRNA (guanosine(46)-N7)-methyltransferase TrmB"/>
    <property type="match status" value="1"/>
</dbReference>